<comment type="caution">
    <text evidence="2">The sequence shown here is derived from an EMBL/GenBank/DDBJ whole genome shotgun (WGS) entry which is preliminary data.</text>
</comment>
<accession>A0ABR5Y9P2</accession>
<dbReference type="RefSeq" id="WP_066692027.1">
    <property type="nucleotide sequence ID" value="NZ_CP117025.1"/>
</dbReference>
<sequence length="118" mass="13200">MDQREPPPSSAHRRRIALDERTCRMICPIASAMVGVCLTGIGLLHVTITMRARQTIADDLLSVDALLFLIATLSSYFALRVQGTRRLHWLERIADATFILAMLLLTAACFIITYALNR</sequence>
<name>A0ABR5Y9P2_9SPHN</name>
<reference evidence="3" key="1">
    <citation type="submission" date="2016-01" db="EMBL/GenBank/DDBJ databases">
        <title>Draft genome of Chromobacterium sp. F49.</title>
        <authorList>
            <person name="Hong K.W."/>
        </authorList>
    </citation>
    <scope>NUCLEOTIDE SEQUENCE [LARGE SCALE GENOMIC DNA]</scope>
    <source>
        <strain evidence="3">CN3</strain>
    </source>
</reference>
<keyword evidence="1" id="KW-1133">Transmembrane helix</keyword>
<evidence type="ECO:0000313" key="2">
    <source>
        <dbReference type="EMBL" id="KZE11508.1"/>
    </source>
</evidence>
<feature type="transmembrane region" description="Helical" evidence="1">
    <location>
        <begin position="60"/>
        <end position="81"/>
    </location>
</feature>
<protein>
    <submittedName>
        <fullName evidence="2">Uncharacterized protein</fullName>
    </submittedName>
</protein>
<keyword evidence="1" id="KW-0472">Membrane</keyword>
<keyword evidence="3" id="KW-1185">Reference proteome</keyword>
<proteinExistence type="predicted"/>
<dbReference type="EMBL" id="LQQO01000034">
    <property type="protein sequence ID" value="KZE11508.1"/>
    <property type="molecule type" value="Genomic_DNA"/>
</dbReference>
<evidence type="ECO:0000256" key="1">
    <source>
        <dbReference type="SAM" id="Phobius"/>
    </source>
</evidence>
<organism evidence="2 3">
    <name type="scientific">Sphingomonas hankookensis</name>
    <dbReference type="NCBI Taxonomy" id="563996"/>
    <lineage>
        <taxon>Bacteria</taxon>
        <taxon>Pseudomonadati</taxon>
        <taxon>Pseudomonadota</taxon>
        <taxon>Alphaproteobacteria</taxon>
        <taxon>Sphingomonadales</taxon>
        <taxon>Sphingomonadaceae</taxon>
        <taxon>Sphingomonas</taxon>
    </lineage>
</organism>
<evidence type="ECO:0000313" key="3">
    <source>
        <dbReference type="Proteomes" id="UP000076609"/>
    </source>
</evidence>
<feature type="transmembrane region" description="Helical" evidence="1">
    <location>
        <begin position="23"/>
        <end position="48"/>
    </location>
</feature>
<keyword evidence="1" id="KW-0812">Transmembrane</keyword>
<dbReference type="Proteomes" id="UP000076609">
    <property type="component" value="Unassembled WGS sequence"/>
</dbReference>
<feature type="transmembrane region" description="Helical" evidence="1">
    <location>
        <begin position="93"/>
        <end position="116"/>
    </location>
</feature>
<gene>
    <name evidence="2" type="ORF">AVT10_04465</name>
</gene>